<dbReference type="Proteomes" id="UP000219688">
    <property type="component" value="Unassembled WGS sequence"/>
</dbReference>
<evidence type="ECO:0000256" key="1">
    <source>
        <dbReference type="ARBA" id="ARBA00000085"/>
    </source>
</evidence>
<feature type="domain" description="HAMP" evidence="14">
    <location>
        <begin position="198"/>
        <end position="251"/>
    </location>
</feature>
<evidence type="ECO:0000259" key="14">
    <source>
        <dbReference type="PROSITE" id="PS50885"/>
    </source>
</evidence>
<dbReference type="InterPro" id="IPR005467">
    <property type="entry name" value="His_kinase_dom"/>
</dbReference>
<dbReference type="RefSeq" id="WP_097188741.1">
    <property type="nucleotide sequence ID" value="NZ_OBQK01000009.1"/>
</dbReference>
<feature type="domain" description="Histidine kinase" evidence="13">
    <location>
        <begin position="259"/>
        <end position="485"/>
    </location>
</feature>
<keyword evidence="4" id="KW-0597">Phosphoprotein</keyword>
<keyword evidence="5" id="KW-0808">Transferase</keyword>
<evidence type="ECO:0000256" key="4">
    <source>
        <dbReference type="ARBA" id="ARBA00022553"/>
    </source>
</evidence>
<keyword evidence="9" id="KW-0902">Two-component regulatory system</keyword>
<dbReference type="PROSITE" id="PS50885">
    <property type="entry name" value="HAMP"/>
    <property type="match status" value="1"/>
</dbReference>
<evidence type="ECO:0000256" key="6">
    <source>
        <dbReference type="ARBA" id="ARBA00022692"/>
    </source>
</evidence>
<dbReference type="Pfam" id="PF02518">
    <property type="entry name" value="HATPase_c"/>
    <property type="match status" value="1"/>
</dbReference>
<evidence type="ECO:0000256" key="12">
    <source>
        <dbReference type="SAM" id="Phobius"/>
    </source>
</evidence>
<keyword evidence="7 15" id="KW-0418">Kinase</keyword>
<sequence length="535" mass="57432">MRGWTVRQRLLALMTGLMILGLAVTGTVTFAIQYATLADRVDAELTQEVAELQRIAQAGPALDGQPYTDLDTLFFAALSTAVAGEDEALLAMVDVRIAYVSGGERPFDVAHPDVLGAVERMALPEGRARITTLSTQGTTLRVLAADVRLPEEVRSGTLVVVNDLGRQRDLITWQAWRFALISMLTVALTAGLGHVVLGALLRPLRELREATAEISAESLSRRVAVSGADTDVAELAVRFNDMLDRLDEGVRQQRQFLDDAAHELRTPLTILRGNAELLRPGDPDEVRVTRQLMLDEADRMRRLVDDLLMLARSQRPDFVRVGPTDVTELALETMDRLTVLGDRAWRLRADAEGQLALDAQRVSQAVVQLAANAVKFSEDGSVVELGTRWVDGTDARAVAAREAGARAARRYLTVSLRDQGQGVPEEQLGRIFDRFGRAENAAGVEGSGLGLPIVEAIARAHGGAVTVESVEEVGSVFTLWFPDGGSGAGATEGSEADAGRGEDPGQGLVGDGEEAADDADPLRSGLLQVPPDGSR</sequence>
<dbReference type="InterPro" id="IPR003661">
    <property type="entry name" value="HisK_dim/P_dom"/>
</dbReference>
<dbReference type="GO" id="GO:0000155">
    <property type="term" value="F:phosphorelay sensor kinase activity"/>
    <property type="evidence" value="ECO:0007669"/>
    <property type="project" value="InterPro"/>
</dbReference>
<evidence type="ECO:0000259" key="13">
    <source>
        <dbReference type="PROSITE" id="PS50109"/>
    </source>
</evidence>
<dbReference type="Pfam" id="PF00512">
    <property type="entry name" value="HisKA"/>
    <property type="match status" value="1"/>
</dbReference>
<gene>
    <name evidence="15" type="ORF">SAMN05421879_10973</name>
</gene>
<dbReference type="CDD" id="cd00075">
    <property type="entry name" value="HATPase"/>
    <property type="match status" value="1"/>
</dbReference>
<evidence type="ECO:0000256" key="9">
    <source>
        <dbReference type="ARBA" id="ARBA00023012"/>
    </source>
</evidence>
<dbReference type="GO" id="GO:0005886">
    <property type="term" value="C:plasma membrane"/>
    <property type="evidence" value="ECO:0007669"/>
    <property type="project" value="UniProtKB-SubCell"/>
</dbReference>
<dbReference type="PANTHER" id="PTHR45436:SF5">
    <property type="entry name" value="SENSOR HISTIDINE KINASE TRCS"/>
    <property type="match status" value="1"/>
</dbReference>
<keyword evidence="6 12" id="KW-0812">Transmembrane</keyword>
<dbReference type="SUPFAM" id="SSF47384">
    <property type="entry name" value="Homodimeric domain of signal transducing histidine kinase"/>
    <property type="match status" value="1"/>
</dbReference>
<evidence type="ECO:0000313" key="16">
    <source>
        <dbReference type="Proteomes" id="UP000219688"/>
    </source>
</evidence>
<evidence type="ECO:0000256" key="5">
    <source>
        <dbReference type="ARBA" id="ARBA00022679"/>
    </source>
</evidence>
<dbReference type="FunFam" id="1.10.287.130:FF:000001">
    <property type="entry name" value="Two-component sensor histidine kinase"/>
    <property type="match status" value="1"/>
</dbReference>
<comment type="subcellular location">
    <subcellularLocation>
        <location evidence="2">Cell membrane</location>
    </subcellularLocation>
</comment>
<dbReference type="InterPro" id="IPR036097">
    <property type="entry name" value="HisK_dim/P_sf"/>
</dbReference>
<dbReference type="PROSITE" id="PS50109">
    <property type="entry name" value="HIS_KIN"/>
    <property type="match status" value="1"/>
</dbReference>
<keyword evidence="10 12" id="KW-0472">Membrane</keyword>
<dbReference type="Gene3D" id="1.10.287.130">
    <property type="match status" value="1"/>
</dbReference>
<name>A0A285VRZ6_9MICO</name>
<dbReference type="InterPro" id="IPR036890">
    <property type="entry name" value="HATPase_C_sf"/>
</dbReference>
<keyword evidence="16" id="KW-1185">Reference proteome</keyword>
<evidence type="ECO:0000256" key="10">
    <source>
        <dbReference type="ARBA" id="ARBA00023136"/>
    </source>
</evidence>
<dbReference type="SMART" id="SM00388">
    <property type="entry name" value="HisKA"/>
    <property type="match status" value="1"/>
</dbReference>
<evidence type="ECO:0000313" key="15">
    <source>
        <dbReference type="EMBL" id="SOC56864.1"/>
    </source>
</evidence>
<dbReference type="SUPFAM" id="SSF55874">
    <property type="entry name" value="ATPase domain of HSP90 chaperone/DNA topoisomerase II/histidine kinase"/>
    <property type="match status" value="1"/>
</dbReference>
<feature type="transmembrane region" description="Helical" evidence="12">
    <location>
        <begin position="176"/>
        <end position="201"/>
    </location>
</feature>
<dbReference type="PANTHER" id="PTHR45436">
    <property type="entry name" value="SENSOR HISTIDINE KINASE YKOH"/>
    <property type="match status" value="1"/>
</dbReference>
<evidence type="ECO:0000256" key="7">
    <source>
        <dbReference type="ARBA" id="ARBA00022777"/>
    </source>
</evidence>
<dbReference type="EC" id="2.7.13.3" evidence="3"/>
<dbReference type="EMBL" id="OBQK01000009">
    <property type="protein sequence ID" value="SOC56864.1"/>
    <property type="molecule type" value="Genomic_DNA"/>
</dbReference>
<dbReference type="InterPro" id="IPR003660">
    <property type="entry name" value="HAMP_dom"/>
</dbReference>
<dbReference type="Gene3D" id="6.10.340.10">
    <property type="match status" value="1"/>
</dbReference>
<dbReference type="InterPro" id="IPR003594">
    <property type="entry name" value="HATPase_dom"/>
</dbReference>
<proteinExistence type="predicted"/>
<feature type="region of interest" description="Disordered" evidence="11">
    <location>
        <begin position="486"/>
        <end position="535"/>
    </location>
</feature>
<evidence type="ECO:0000256" key="3">
    <source>
        <dbReference type="ARBA" id="ARBA00012438"/>
    </source>
</evidence>
<dbReference type="CDD" id="cd06225">
    <property type="entry name" value="HAMP"/>
    <property type="match status" value="1"/>
</dbReference>
<dbReference type="Gene3D" id="3.30.565.10">
    <property type="entry name" value="Histidine kinase-like ATPase, C-terminal domain"/>
    <property type="match status" value="1"/>
</dbReference>
<evidence type="ECO:0000256" key="11">
    <source>
        <dbReference type="SAM" id="MobiDB-lite"/>
    </source>
</evidence>
<evidence type="ECO:0000256" key="2">
    <source>
        <dbReference type="ARBA" id="ARBA00004236"/>
    </source>
</evidence>
<dbReference type="SMART" id="SM00387">
    <property type="entry name" value="HATPase_c"/>
    <property type="match status" value="1"/>
</dbReference>
<organism evidence="15 16">
    <name type="scientific">Ornithinimicrobium cerasi</name>
    <dbReference type="NCBI Taxonomy" id="2248773"/>
    <lineage>
        <taxon>Bacteria</taxon>
        <taxon>Bacillati</taxon>
        <taxon>Actinomycetota</taxon>
        <taxon>Actinomycetes</taxon>
        <taxon>Micrococcales</taxon>
        <taxon>Ornithinimicrobiaceae</taxon>
        <taxon>Ornithinimicrobium</taxon>
    </lineage>
</organism>
<dbReference type="InterPro" id="IPR004358">
    <property type="entry name" value="Sig_transdc_His_kin-like_C"/>
</dbReference>
<comment type="catalytic activity">
    <reaction evidence="1">
        <text>ATP + protein L-histidine = ADP + protein N-phospho-L-histidine.</text>
        <dbReference type="EC" id="2.7.13.3"/>
    </reaction>
</comment>
<dbReference type="AlphaFoldDB" id="A0A285VRZ6"/>
<dbReference type="PRINTS" id="PR00344">
    <property type="entry name" value="BCTRLSENSOR"/>
</dbReference>
<accession>A0A285VRZ6</accession>
<dbReference type="Pfam" id="PF00672">
    <property type="entry name" value="HAMP"/>
    <property type="match status" value="1"/>
</dbReference>
<dbReference type="CDD" id="cd00082">
    <property type="entry name" value="HisKA"/>
    <property type="match status" value="1"/>
</dbReference>
<keyword evidence="8 12" id="KW-1133">Transmembrane helix</keyword>
<evidence type="ECO:0000256" key="8">
    <source>
        <dbReference type="ARBA" id="ARBA00022989"/>
    </source>
</evidence>
<reference evidence="16" key="1">
    <citation type="submission" date="2017-08" db="EMBL/GenBank/DDBJ databases">
        <authorList>
            <person name="Varghese N."/>
            <person name="Submissions S."/>
        </authorList>
    </citation>
    <scope>NUCLEOTIDE SEQUENCE [LARGE SCALE GENOMIC DNA]</scope>
    <source>
        <strain evidence="16">USBA17B2</strain>
    </source>
</reference>
<dbReference type="SUPFAM" id="SSF158472">
    <property type="entry name" value="HAMP domain-like"/>
    <property type="match status" value="1"/>
</dbReference>
<protein>
    <recommendedName>
        <fullName evidence="3">histidine kinase</fullName>
        <ecNumber evidence="3">2.7.13.3</ecNumber>
    </recommendedName>
</protein>
<dbReference type="InterPro" id="IPR050428">
    <property type="entry name" value="TCS_sensor_his_kinase"/>
</dbReference>
<dbReference type="SMART" id="SM00304">
    <property type="entry name" value="HAMP"/>
    <property type="match status" value="1"/>
</dbReference>